<organism evidence="3">
    <name type="scientific">freshwater metagenome</name>
    <dbReference type="NCBI Taxonomy" id="449393"/>
    <lineage>
        <taxon>unclassified sequences</taxon>
        <taxon>metagenomes</taxon>
        <taxon>ecological metagenomes</taxon>
    </lineage>
</organism>
<dbReference type="InterPro" id="IPR036465">
    <property type="entry name" value="vWFA_dom_sf"/>
</dbReference>
<dbReference type="PANTHER" id="PTHR10579">
    <property type="entry name" value="CALCIUM-ACTIVATED CHLORIDE CHANNEL REGULATOR"/>
    <property type="match status" value="1"/>
</dbReference>
<sequence>MKPIVKLDRTLVAVEADQQVHMLLELAAPPAPEAQRAPIDVVAVIDRSGSMSGRPLEAVVEAVNTLFRLVGPDDRIAVVAFDSHVDLVLPLARHSTDTAWKALKAIHTRGSTNLSGGWLKALEILSANGRPEAIKRVLLLTDGHANMGITEPDTLTGLCSSAKRQQITTTMIGFGDGYDETLLAAMADAGGGNDYWCAGADQATKVFGDEFAGLTNVVAQNISVEIRPTDPKATFGVLNEYPITQVPGGMQIALGDAYGDERRRVVAVFDVNPGAQAGPYQVAELVIRWVSAVGEVALHTVTVPVTVGAGDPLIADAALVDPDVVEQVNVLKAAGLRKAAIEAERRGDRQEAIQALEAALPIMSAAGAPSVEIAEMEDDLVRMRRGDWHEADMKRQFSTMRGTHKGRRSRYDHTVDPDHRSN</sequence>
<feature type="domain" description="VWFA" evidence="2">
    <location>
        <begin position="40"/>
        <end position="222"/>
    </location>
</feature>
<dbReference type="AlphaFoldDB" id="A0A6J6FT93"/>
<feature type="region of interest" description="Disordered" evidence="1">
    <location>
        <begin position="395"/>
        <end position="422"/>
    </location>
</feature>
<dbReference type="InterPro" id="IPR051266">
    <property type="entry name" value="CLCR"/>
</dbReference>
<evidence type="ECO:0000256" key="1">
    <source>
        <dbReference type="SAM" id="MobiDB-lite"/>
    </source>
</evidence>
<dbReference type="EMBL" id="CAEZSR010000225">
    <property type="protein sequence ID" value="CAB4590265.1"/>
    <property type="molecule type" value="Genomic_DNA"/>
</dbReference>
<evidence type="ECO:0000259" key="2">
    <source>
        <dbReference type="PROSITE" id="PS50234"/>
    </source>
</evidence>
<dbReference type="Pfam" id="PF00092">
    <property type="entry name" value="VWA"/>
    <property type="match status" value="1"/>
</dbReference>
<feature type="compositionally biased region" description="Basic and acidic residues" evidence="1">
    <location>
        <begin position="409"/>
        <end position="422"/>
    </location>
</feature>
<reference evidence="3" key="1">
    <citation type="submission" date="2020-05" db="EMBL/GenBank/DDBJ databases">
        <authorList>
            <person name="Chiriac C."/>
            <person name="Salcher M."/>
            <person name="Ghai R."/>
            <person name="Kavagutti S V."/>
        </authorList>
    </citation>
    <scope>NUCLEOTIDE SEQUENCE</scope>
</reference>
<gene>
    <name evidence="3" type="ORF">UFOPK1493_03704</name>
</gene>
<accession>A0A6J6FT93</accession>
<dbReference type="InterPro" id="IPR002035">
    <property type="entry name" value="VWF_A"/>
</dbReference>
<dbReference type="PANTHER" id="PTHR10579:SF43">
    <property type="entry name" value="ZINC FINGER (C3HC4-TYPE RING FINGER) FAMILY PROTEIN"/>
    <property type="match status" value="1"/>
</dbReference>
<dbReference type="PROSITE" id="PS50234">
    <property type="entry name" value="VWFA"/>
    <property type="match status" value="1"/>
</dbReference>
<dbReference type="SUPFAM" id="SSF53300">
    <property type="entry name" value="vWA-like"/>
    <property type="match status" value="1"/>
</dbReference>
<name>A0A6J6FT93_9ZZZZ</name>
<proteinExistence type="predicted"/>
<protein>
    <submittedName>
        <fullName evidence="3">Unannotated protein</fullName>
    </submittedName>
</protein>
<dbReference type="SMART" id="SM00327">
    <property type="entry name" value="VWA"/>
    <property type="match status" value="1"/>
</dbReference>
<evidence type="ECO:0000313" key="3">
    <source>
        <dbReference type="EMBL" id="CAB4590265.1"/>
    </source>
</evidence>
<dbReference type="Gene3D" id="3.40.50.410">
    <property type="entry name" value="von Willebrand factor, type A domain"/>
    <property type="match status" value="1"/>
</dbReference>